<name>A0ACD1AFU0_9FIRM</name>
<dbReference type="Proteomes" id="UP000594014">
    <property type="component" value="Chromosome"/>
</dbReference>
<dbReference type="EMBL" id="CP042469">
    <property type="protein sequence ID" value="QOX65301.1"/>
    <property type="molecule type" value="Genomic_DNA"/>
</dbReference>
<keyword evidence="1" id="KW-0378">Hydrolase</keyword>
<evidence type="ECO:0000313" key="1">
    <source>
        <dbReference type="EMBL" id="QOX65301.1"/>
    </source>
</evidence>
<dbReference type="EC" id="3.6.1.22" evidence="1"/>
<evidence type="ECO:0000313" key="2">
    <source>
        <dbReference type="Proteomes" id="UP000594014"/>
    </source>
</evidence>
<protein>
    <submittedName>
        <fullName evidence="1">NAD(+) diphosphatase</fullName>
        <ecNumber evidence="1">3.6.1.22</ecNumber>
    </submittedName>
</protein>
<keyword evidence="2" id="KW-1185">Reference proteome</keyword>
<accession>A0ACD1AFU0</accession>
<organism evidence="1 2">
    <name type="scientific">Anoxybacterium hadale</name>
    <dbReference type="NCBI Taxonomy" id="3408580"/>
    <lineage>
        <taxon>Bacteria</taxon>
        <taxon>Bacillati</taxon>
        <taxon>Bacillota</taxon>
        <taxon>Clostridia</taxon>
        <taxon>Peptostreptococcales</taxon>
        <taxon>Anaerovoracaceae</taxon>
        <taxon>Anoxybacterium</taxon>
    </lineage>
</organism>
<proteinExistence type="predicted"/>
<reference evidence="1" key="1">
    <citation type="submission" date="2019-08" db="EMBL/GenBank/DDBJ databases">
        <title>Genome sequence of Clostridiales bacterium MT110.</title>
        <authorList>
            <person name="Cao J."/>
        </authorList>
    </citation>
    <scope>NUCLEOTIDE SEQUENCE</scope>
    <source>
        <strain evidence="1">MT110</strain>
    </source>
</reference>
<sequence length="295" mass="33371">MYHFLRRRKAYNLDTTSQDLYERFHPALGFSKEEDLSASIIFIVEEDRVLLRNENGAADFPRFSDCFVQNPERYDLGYLGTLDGAHCFYMSYDETFIIPNGLEFESLRTVYSKVDEVIGLVASRAVHLAGWSQRTKYCGVCGSPTRKDPAELAKRCTSCKNIIYPRISPAIIIAVVKEDKLLLAHNKNFKQRWYSTLAGFIEPGETVEICAQREVLEEVGVTIKNIRYFGSQPWPFPDSLMIGLIADYESGEVTPDGVEIDDAAFFGADELPEVPGTYSVAGKLINWFVQTRNQG</sequence>
<gene>
    <name evidence="1" type="primary">nudC</name>
    <name evidence="1" type="ORF">FRZ06_19060</name>
</gene>